<proteinExistence type="predicted"/>
<evidence type="ECO:0000313" key="2">
    <source>
        <dbReference type="Proteomes" id="UP000033202"/>
    </source>
</evidence>
<accession>A0A0E9MQZ1</accession>
<dbReference type="AlphaFoldDB" id="A0A0E9MQZ1"/>
<organism evidence="1 2">
    <name type="scientific">Sphingomonas changbaiensis NBRC 104936</name>
    <dbReference type="NCBI Taxonomy" id="1219043"/>
    <lineage>
        <taxon>Bacteria</taxon>
        <taxon>Pseudomonadati</taxon>
        <taxon>Pseudomonadota</taxon>
        <taxon>Alphaproteobacteria</taxon>
        <taxon>Sphingomonadales</taxon>
        <taxon>Sphingomonadaceae</taxon>
        <taxon>Sphingomonas</taxon>
    </lineage>
</organism>
<comment type="caution">
    <text evidence="1">The sequence shown here is derived from an EMBL/GenBank/DDBJ whole genome shotgun (WGS) entry which is preliminary data.</text>
</comment>
<dbReference type="EMBL" id="BBWU01000042">
    <property type="protein sequence ID" value="GAO39959.1"/>
    <property type="molecule type" value="Genomic_DNA"/>
</dbReference>
<evidence type="ECO:0000313" key="1">
    <source>
        <dbReference type="EMBL" id="GAO39959.1"/>
    </source>
</evidence>
<protein>
    <submittedName>
        <fullName evidence="1">Uncharacterized protein</fullName>
    </submittedName>
</protein>
<keyword evidence="2" id="KW-1185">Reference proteome</keyword>
<reference evidence="1 2" key="1">
    <citation type="submission" date="2015-04" db="EMBL/GenBank/DDBJ databases">
        <title>Whole genome shotgun sequence of Sphingomonas changbaiensis NBRC 104936.</title>
        <authorList>
            <person name="Katano-Makiyama Y."/>
            <person name="Hosoyama A."/>
            <person name="Hashimoto M."/>
            <person name="Noguchi M."/>
            <person name="Tsuchikane K."/>
            <person name="Ohji S."/>
            <person name="Yamazoe A."/>
            <person name="Ichikawa N."/>
            <person name="Kimura A."/>
            <person name="Fujita N."/>
        </authorList>
    </citation>
    <scope>NUCLEOTIDE SEQUENCE [LARGE SCALE GENOMIC DNA]</scope>
    <source>
        <strain evidence="1 2">NBRC 104936</strain>
    </source>
</reference>
<name>A0A0E9MQZ1_9SPHN</name>
<dbReference type="Proteomes" id="UP000033202">
    <property type="component" value="Unassembled WGS sequence"/>
</dbReference>
<gene>
    <name evidence="1" type="ORF">SCH01S_42_00010</name>
</gene>
<sequence length="138" mass="14961">MLSLVALVAAAALIASDEPLARQLRASIWNDLQLNAWIGNGAWIASLWYNAGSDDPANPDLHIQNLACRSRTEGYRCTFVLSRDGGVKTILGEPAPDRLTCDAIFVRAQDGQGWAVKHLPPRHSGHSRTSMRCKSAPA</sequence>